<dbReference type="AlphaFoldDB" id="A0A5M3N7C1"/>
<keyword evidence="2" id="KW-1185">Reference proteome</keyword>
<reference evidence="2" key="1">
    <citation type="journal article" date="2012" name="Science">
        <title>The Paleozoic origin of enzymatic lignin decomposition reconstructed from 31 fungal genomes.</title>
        <authorList>
            <person name="Floudas D."/>
            <person name="Binder M."/>
            <person name="Riley R."/>
            <person name="Barry K."/>
            <person name="Blanchette R.A."/>
            <person name="Henrissat B."/>
            <person name="Martinez A.T."/>
            <person name="Otillar R."/>
            <person name="Spatafora J.W."/>
            <person name="Yadav J.S."/>
            <person name="Aerts A."/>
            <person name="Benoit I."/>
            <person name="Boyd A."/>
            <person name="Carlson A."/>
            <person name="Copeland A."/>
            <person name="Coutinho P.M."/>
            <person name="de Vries R.P."/>
            <person name="Ferreira P."/>
            <person name="Findley K."/>
            <person name="Foster B."/>
            <person name="Gaskell J."/>
            <person name="Glotzer D."/>
            <person name="Gorecki P."/>
            <person name="Heitman J."/>
            <person name="Hesse C."/>
            <person name="Hori C."/>
            <person name="Igarashi K."/>
            <person name="Jurgens J.A."/>
            <person name="Kallen N."/>
            <person name="Kersten P."/>
            <person name="Kohler A."/>
            <person name="Kuees U."/>
            <person name="Kumar T.K.A."/>
            <person name="Kuo A."/>
            <person name="LaButti K."/>
            <person name="Larrondo L.F."/>
            <person name="Lindquist E."/>
            <person name="Ling A."/>
            <person name="Lombard V."/>
            <person name="Lucas S."/>
            <person name="Lundell T."/>
            <person name="Martin R."/>
            <person name="McLaughlin D.J."/>
            <person name="Morgenstern I."/>
            <person name="Morin E."/>
            <person name="Murat C."/>
            <person name="Nagy L.G."/>
            <person name="Nolan M."/>
            <person name="Ohm R.A."/>
            <person name="Patyshakuliyeva A."/>
            <person name="Rokas A."/>
            <person name="Ruiz-Duenas F.J."/>
            <person name="Sabat G."/>
            <person name="Salamov A."/>
            <person name="Samejima M."/>
            <person name="Schmutz J."/>
            <person name="Slot J.C."/>
            <person name="St John F."/>
            <person name="Stenlid J."/>
            <person name="Sun H."/>
            <person name="Sun S."/>
            <person name="Syed K."/>
            <person name="Tsang A."/>
            <person name="Wiebenga A."/>
            <person name="Young D."/>
            <person name="Pisabarro A."/>
            <person name="Eastwood D.C."/>
            <person name="Martin F."/>
            <person name="Cullen D."/>
            <person name="Grigoriev I.V."/>
            <person name="Hibbett D.S."/>
        </authorList>
    </citation>
    <scope>NUCLEOTIDE SEQUENCE [LARGE SCALE GENOMIC DNA]</scope>
    <source>
        <strain evidence="2">RWD-64-598 SS2</strain>
    </source>
</reference>
<comment type="caution">
    <text evidence="1">The sequence shown here is derived from an EMBL/GenBank/DDBJ whole genome shotgun (WGS) entry which is preliminary data.</text>
</comment>
<dbReference type="EMBL" id="JH711573">
    <property type="protein sequence ID" value="EIW87333.1"/>
    <property type="molecule type" value="Genomic_DNA"/>
</dbReference>
<sequence length="517" mass="58389">MRQASLTHREVEGQNDWSFNGEPMDSIARILEANLALPAASRVPLEVITKVFQHCIPHDTVCRSSACEAPLLLGHVCSAWRALLHATPSLWTSLCIHLPGSPIWWEDFVDEVLAIMDMWIRYSSSLPVSISFIQTGNFPPNQLSRIVDSLCLHAHRWGSIKLRGSNIILKEFWPVFRQRLVCLESLDFELDLDFLGKSFVNVDALIVPDRVPRLRSLTTSGFPPTIKSFDNPTFHPNIYSQLEALSVAWESPATNTSHYLTPYQVIHAQNLVILSISLNDIGSPWSHRRYAPQGPVVLPHLATLRLRRTHPSPMAAGFVDGLFLPQLQCLHLDSFAIFRPELRLWHGSLFKNLLIRSKCSLQALTIWQLSFAEEDLHDILLLSPDLKEFSFFDPYAEAACREIMRRLTIYVGGAVLSMVQGLETLRLGFSLTQSPSLEGLETMIESRTSGHCSETEERTYSLCRVRVQIDLASHGHGDRVHEVQVFKARVDAMSHSGHLDTRVDISSAYRPEYLSMP</sequence>
<evidence type="ECO:0000313" key="2">
    <source>
        <dbReference type="Proteomes" id="UP000053558"/>
    </source>
</evidence>
<proteinExistence type="predicted"/>
<dbReference type="KEGG" id="cput:CONPUDRAFT_161899"/>
<protein>
    <submittedName>
        <fullName evidence="1">Uncharacterized protein</fullName>
    </submittedName>
</protein>
<dbReference type="GeneID" id="19204618"/>
<dbReference type="RefSeq" id="XP_007763858.1">
    <property type="nucleotide sequence ID" value="XM_007765668.1"/>
</dbReference>
<dbReference type="Proteomes" id="UP000053558">
    <property type="component" value="Unassembled WGS sequence"/>
</dbReference>
<dbReference type="OMA" id="ERWHRIF"/>
<dbReference type="OrthoDB" id="2685932at2759"/>
<organism evidence="1 2">
    <name type="scientific">Coniophora puteana (strain RWD-64-598)</name>
    <name type="common">Brown rot fungus</name>
    <dbReference type="NCBI Taxonomy" id="741705"/>
    <lineage>
        <taxon>Eukaryota</taxon>
        <taxon>Fungi</taxon>
        <taxon>Dikarya</taxon>
        <taxon>Basidiomycota</taxon>
        <taxon>Agaricomycotina</taxon>
        <taxon>Agaricomycetes</taxon>
        <taxon>Agaricomycetidae</taxon>
        <taxon>Boletales</taxon>
        <taxon>Coniophorineae</taxon>
        <taxon>Coniophoraceae</taxon>
        <taxon>Coniophora</taxon>
    </lineage>
</organism>
<name>A0A5M3N7C1_CONPW</name>
<accession>A0A5M3N7C1</accession>
<evidence type="ECO:0000313" key="1">
    <source>
        <dbReference type="EMBL" id="EIW87333.1"/>
    </source>
</evidence>
<gene>
    <name evidence="1" type="ORF">CONPUDRAFT_161899</name>
</gene>
<dbReference type="SUPFAM" id="SSF52047">
    <property type="entry name" value="RNI-like"/>
    <property type="match status" value="1"/>
</dbReference>